<proteinExistence type="predicted"/>
<accession>A0A5C3NJR8</accession>
<sequence length="80" mass="8465">MTYSHYSGVPHSPGALVPAFEKVHSCGSEQGNSRIKALGTRGSGDEAPRFTRTVNQHLPGACNAVHPSHPEGLDELLSSK</sequence>
<name>A0A5C3NJR8_9AGAM</name>
<protein>
    <submittedName>
        <fullName evidence="2">Uncharacterized protein</fullName>
    </submittedName>
</protein>
<dbReference type="AlphaFoldDB" id="A0A5C3NJR8"/>
<reference evidence="2 3" key="1">
    <citation type="journal article" date="2019" name="Nat. Ecol. Evol.">
        <title>Megaphylogeny resolves global patterns of mushroom evolution.</title>
        <authorList>
            <person name="Varga T."/>
            <person name="Krizsan K."/>
            <person name="Foldi C."/>
            <person name="Dima B."/>
            <person name="Sanchez-Garcia M."/>
            <person name="Sanchez-Ramirez S."/>
            <person name="Szollosi G.J."/>
            <person name="Szarkandi J.G."/>
            <person name="Papp V."/>
            <person name="Albert L."/>
            <person name="Andreopoulos W."/>
            <person name="Angelini C."/>
            <person name="Antonin V."/>
            <person name="Barry K.W."/>
            <person name="Bougher N.L."/>
            <person name="Buchanan P."/>
            <person name="Buyck B."/>
            <person name="Bense V."/>
            <person name="Catcheside P."/>
            <person name="Chovatia M."/>
            <person name="Cooper J."/>
            <person name="Damon W."/>
            <person name="Desjardin D."/>
            <person name="Finy P."/>
            <person name="Geml J."/>
            <person name="Haridas S."/>
            <person name="Hughes K."/>
            <person name="Justo A."/>
            <person name="Karasinski D."/>
            <person name="Kautmanova I."/>
            <person name="Kiss B."/>
            <person name="Kocsube S."/>
            <person name="Kotiranta H."/>
            <person name="LaButti K.M."/>
            <person name="Lechner B.E."/>
            <person name="Liimatainen K."/>
            <person name="Lipzen A."/>
            <person name="Lukacs Z."/>
            <person name="Mihaltcheva S."/>
            <person name="Morgado L.N."/>
            <person name="Niskanen T."/>
            <person name="Noordeloos M.E."/>
            <person name="Ohm R.A."/>
            <person name="Ortiz-Santana B."/>
            <person name="Ovrebo C."/>
            <person name="Racz N."/>
            <person name="Riley R."/>
            <person name="Savchenko A."/>
            <person name="Shiryaev A."/>
            <person name="Soop K."/>
            <person name="Spirin V."/>
            <person name="Szebenyi C."/>
            <person name="Tomsovsky M."/>
            <person name="Tulloss R.E."/>
            <person name="Uehling J."/>
            <person name="Grigoriev I.V."/>
            <person name="Vagvolgyi C."/>
            <person name="Papp T."/>
            <person name="Martin F.M."/>
            <person name="Miettinen O."/>
            <person name="Hibbett D.S."/>
            <person name="Nagy L.G."/>
        </authorList>
    </citation>
    <scope>NUCLEOTIDE SEQUENCE [LARGE SCALE GENOMIC DNA]</scope>
    <source>
        <strain evidence="2 3">OMC1185</strain>
    </source>
</reference>
<evidence type="ECO:0000256" key="1">
    <source>
        <dbReference type="SAM" id="MobiDB-lite"/>
    </source>
</evidence>
<keyword evidence="3" id="KW-1185">Reference proteome</keyword>
<evidence type="ECO:0000313" key="2">
    <source>
        <dbReference type="EMBL" id="TFK56378.1"/>
    </source>
</evidence>
<organism evidence="2 3">
    <name type="scientific">Heliocybe sulcata</name>
    <dbReference type="NCBI Taxonomy" id="5364"/>
    <lineage>
        <taxon>Eukaryota</taxon>
        <taxon>Fungi</taxon>
        <taxon>Dikarya</taxon>
        <taxon>Basidiomycota</taxon>
        <taxon>Agaricomycotina</taxon>
        <taxon>Agaricomycetes</taxon>
        <taxon>Gloeophyllales</taxon>
        <taxon>Gloeophyllaceae</taxon>
        <taxon>Heliocybe</taxon>
    </lineage>
</organism>
<gene>
    <name evidence="2" type="ORF">OE88DRAFT_1649635</name>
</gene>
<feature type="region of interest" description="Disordered" evidence="1">
    <location>
        <begin position="61"/>
        <end position="80"/>
    </location>
</feature>
<dbReference type="Proteomes" id="UP000305948">
    <property type="component" value="Unassembled WGS sequence"/>
</dbReference>
<dbReference type="EMBL" id="ML213503">
    <property type="protein sequence ID" value="TFK56378.1"/>
    <property type="molecule type" value="Genomic_DNA"/>
</dbReference>
<evidence type="ECO:0000313" key="3">
    <source>
        <dbReference type="Proteomes" id="UP000305948"/>
    </source>
</evidence>